<proteinExistence type="predicted"/>
<protein>
    <submittedName>
        <fullName evidence="1">Uncharacterized protein</fullName>
    </submittedName>
</protein>
<gene>
    <name evidence="1" type="ORF">PMAYCL1PPCAC_26906</name>
</gene>
<evidence type="ECO:0000313" key="2">
    <source>
        <dbReference type="Proteomes" id="UP001328107"/>
    </source>
</evidence>
<sequence>MTLIAGMESSPIRLELVKKENLPCDTLTVQVDNGTIYYWDRFSQTQRLYVKWNGEEIEAKLPEDKRIFDVFPHGNSLYFESTNKICEVTFTLSDGIIISKLRDTIEGEKYHENELYTILRDGKTFVYRLWEDPKKDGILIDAPDELEKLYLSGVHRSKLIYVKIAPEESLPTAHKLSENIIVVETYKCLVVHTSDSSPFIYIVGVKGHIYVLDTVKLEIMADLLLGNFLKIRRVAGIRNGVFTANVWMELEYNLVTAQFPDEYVKLAND</sequence>
<accession>A0AAN5D5F2</accession>
<dbReference type="EMBL" id="BTRK01000006">
    <property type="protein sequence ID" value="GMR56711.1"/>
    <property type="molecule type" value="Genomic_DNA"/>
</dbReference>
<dbReference type="Proteomes" id="UP001328107">
    <property type="component" value="Unassembled WGS sequence"/>
</dbReference>
<evidence type="ECO:0000313" key="1">
    <source>
        <dbReference type="EMBL" id="GMR56711.1"/>
    </source>
</evidence>
<comment type="caution">
    <text evidence="1">The sequence shown here is derived from an EMBL/GenBank/DDBJ whole genome shotgun (WGS) entry which is preliminary data.</text>
</comment>
<reference evidence="2" key="1">
    <citation type="submission" date="2022-10" db="EMBL/GenBank/DDBJ databases">
        <title>Genome assembly of Pristionchus species.</title>
        <authorList>
            <person name="Yoshida K."/>
            <person name="Sommer R.J."/>
        </authorList>
    </citation>
    <scope>NUCLEOTIDE SEQUENCE [LARGE SCALE GENOMIC DNA]</scope>
    <source>
        <strain evidence="2">RS5460</strain>
    </source>
</reference>
<keyword evidence="2" id="KW-1185">Reference proteome</keyword>
<name>A0AAN5D5F2_9BILA</name>
<dbReference type="AlphaFoldDB" id="A0AAN5D5F2"/>
<organism evidence="1 2">
    <name type="scientific">Pristionchus mayeri</name>
    <dbReference type="NCBI Taxonomy" id="1317129"/>
    <lineage>
        <taxon>Eukaryota</taxon>
        <taxon>Metazoa</taxon>
        <taxon>Ecdysozoa</taxon>
        <taxon>Nematoda</taxon>
        <taxon>Chromadorea</taxon>
        <taxon>Rhabditida</taxon>
        <taxon>Rhabditina</taxon>
        <taxon>Diplogasteromorpha</taxon>
        <taxon>Diplogasteroidea</taxon>
        <taxon>Neodiplogasteridae</taxon>
        <taxon>Pristionchus</taxon>
    </lineage>
</organism>